<comment type="caution">
    <text evidence="3">The sequence shown here is derived from an EMBL/GenBank/DDBJ whole genome shotgun (WGS) entry which is preliminary data.</text>
</comment>
<feature type="region of interest" description="Disordered" evidence="1">
    <location>
        <begin position="30"/>
        <end position="88"/>
    </location>
</feature>
<accession>A0A5B2X5T3</accession>
<dbReference type="Proteomes" id="UP000323454">
    <property type="component" value="Unassembled WGS sequence"/>
</dbReference>
<dbReference type="OrthoDB" id="3692129at2"/>
<proteinExistence type="predicted"/>
<keyword evidence="4" id="KW-1185">Reference proteome</keyword>
<evidence type="ECO:0000256" key="1">
    <source>
        <dbReference type="SAM" id="MobiDB-lite"/>
    </source>
</evidence>
<keyword evidence="2" id="KW-0812">Transmembrane</keyword>
<dbReference type="EMBL" id="VUOB01000041">
    <property type="protein sequence ID" value="KAA2258593.1"/>
    <property type="molecule type" value="Genomic_DNA"/>
</dbReference>
<dbReference type="RefSeq" id="WP_149851590.1">
    <property type="nucleotide sequence ID" value="NZ_VUOB01000041.1"/>
</dbReference>
<feature type="compositionally biased region" description="Polar residues" evidence="1">
    <location>
        <begin position="42"/>
        <end position="59"/>
    </location>
</feature>
<feature type="transmembrane region" description="Helical" evidence="2">
    <location>
        <begin position="97"/>
        <end position="118"/>
    </location>
</feature>
<evidence type="ECO:0000313" key="4">
    <source>
        <dbReference type="Proteomes" id="UP000323454"/>
    </source>
</evidence>
<organism evidence="3 4">
    <name type="scientific">Solihabitans fulvus</name>
    <dbReference type="NCBI Taxonomy" id="1892852"/>
    <lineage>
        <taxon>Bacteria</taxon>
        <taxon>Bacillati</taxon>
        <taxon>Actinomycetota</taxon>
        <taxon>Actinomycetes</taxon>
        <taxon>Pseudonocardiales</taxon>
        <taxon>Pseudonocardiaceae</taxon>
        <taxon>Solihabitans</taxon>
    </lineage>
</organism>
<dbReference type="AlphaFoldDB" id="A0A5B2X5T3"/>
<gene>
    <name evidence="3" type="ORF">F0L68_22325</name>
</gene>
<name>A0A5B2X5T3_9PSEU</name>
<keyword evidence="2" id="KW-0472">Membrane</keyword>
<evidence type="ECO:0000256" key="2">
    <source>
        <dbReference type="SAM" id="Phobius"/>
    </source>
</evidence>
<protein>
    <submittedName>
        <fullName evidence="3">Uncharacterized protein</fullName>
    </submittedName>
</protein>
<keyword evidence="2" id="KW-1133">Transmembrane helix</keyword>
<reference evidence="3 4" key="2">
    <citation type="submission" date="2019-09" db="EMBL/GenBank/DDBJ databases">
        <authorList>
            <person name="Jin C."/>
        </authorList>
    </citation>
    <scope>NUCLEOTIDE SEQUENCE [LARGE SCALE GENOMIC DNA]</scope>
    <source>
        <strain evidence="3 4">AN110305</strain>
    </source>
</reference>
<evidence type="ECO:0000313" key="3">
    <source>
        <dbReference type="EMBL" id="KAA2258593.1"/>
    </source>
</evidence>
<reference evidence="3 4" key="1">
    <citation type="submission" date="2019-09" db="EMBL/GenBank/DDBJ databases">
        <title>Goodfellowia gen. nov., a new genus of the Pseudonocardineae related to Actinoalloteichus, containing Goodfellowia coeruleoviolacea gen. nov., comb. nov. gen. nov., comb. nov.</title>
        <authorList>
            <person name="Labeda D."/>
        </authorList>
    </citation>
    <scope>NUCLEOTIDE SEQUENCE [LARGE SCALE GENOMIC DNA]</scope>
    <source>
        <strain evidence="3 4">AN110305</strain>
    </source>
</reference>
<sequence>MPTFPPRPGDTAAQPPLPAISGSLADLLMSGQYGQQPELDAATQQYQPPDQVGPQSTRPQFAPPQYGPSQFSGPPQFGGPEASLPPLPRVSGRRRGYLIKGLGLVAIAAVSGLIWLLFQPSDNSGTPAPTKAPTGQFAFTRAEQTKEPLRDSNCSEHAYSKVKELLVTTPCQQLTRALYETKTPDGETVYTSVSVVRMRSADDAKSLIALSKADGTGNISDLIRDNAVKIPEAASMKTLANGGYASRQDDRDVIIVESDTAAGGPEQGAHHDLMKQISADALRLGKDLTG</sequence>